<comment type="caution">
    <text evidence="1">The sequence shown here is derived from an EMBL/GenBank/DDBJ whole genome shotgun (WGS) entry which is preliminary data.</text>
</comment>
<organism evidence="1 2">
    <name type="scientific">Catharanthus roseus</name>
    <name type="common">Madagascar periwinkle</name>
    <name type="synonym">Vinca rosea</name>
    <dbReference type="NCBI Taxonomy" id="4058"/>
    <lineage>
        <taxon>Eukaryota</taxon>
        <taxon>Viridiplantae</taxon>
        <taxon>Streptophyta</taxon>
        <taxon>Embryophyta</taxon>
        <taxon>Tracheophyta</taxon>
        <taxon>Spermatophyta</taxon>
        <taxon>Magnoliopsida</taxon>
        <taxon>eudicotyledons</taxon>
        <taxon>Gunneridae</taxon>
        <taxon>Pentapetalae</taxon>
        <taxon>asterids</taxon>
        <taxon>lamiids</taxon>
        <taxon>Gentianales</taxon>
        <taxon>Apocynaceae</taxon>
        <taxon>Rauvolfioideae</taxon>
        <taxon>Vinceae</taxon>
        <taxon>Catharanthinae</taxon>
        <taxon>Catharanthus</taxon>
    </lineage>
</organism>
<accession>A0ACC0B1Q9</accession>
<evidence type="ECO:0000313" key="2">
    <source>
        <dbReference type="Proteomes" id="UP001060085"/>
    </source>
</evidence>
<sequence length="100" mass="11467">MTRGQKTRILSDSSAHGRGTSRSTPPPTPETQLQLPILPQRAFVGTLSTTLSWPEQHQRLRDAFAHDELYRMLRSHRDDHEKARKMEEHRQNGAPISTDI</sequence>
<protein>
    <submittedName>
        <fullName evidence="1">Uncharacterized protein</fullName>
    </submittedName>
</protein>
<proteinExistence type="predicted"/>
<dbReference type="EMBL" id="CM044704">
    <property type="protein sequence ID" value="KAI5666568.1"/>
    <property type="molecule type" value="Genomic_DNA"/>
</dbReference>
<dbReference type="Proteomes" id="UP001060085">
    <property type="component" value="Linkage Group LG04"/>
</dbReference>
<gene>
    <name evidence="1" type="ORF">M9H77_16421</name>
</gene>
<name>A0ACC0B1Q9_CATRO</name>
<keyword evidence="2" id="KW-1185">Reference proteome</keyword>
<reference evidence="2" key="1">
    <citation type="journal article" date="2023" name="Nat. Plants">
        <title>Single-cell RNA sequencing provides a high-resolution roadmap for understanding the multicellular compartmentation of specialized metabolism.</title>
        <authorList>
            <person name="Sun S."/>
            <person name="Shen X."/>
            <person name="Li Y."/>
            <person name="Li Y."/>
            <person name="Wang S."/>
            <person name="Li R."/>
            <person name="Zhang H."/>
            <person name="Shen G."/>
            <person name="Guo B."/>
            <person name="Wei J."/>
            <person name="Xu J."/>
            <person name="St-Pierre B."/>
            <person name="Chen S."/>
            <person name="Sun C."/>
        </authorList>
    </citation>
    <scope>NUCLEOTIDE SEQUENCE [LARGE SCALE GENOMIC DNA]</scope>
</reference>
<evidence type="ECO:0000313" key="1">
    <source>
        <dbReference type="EMBL" id="KAI5666568.1"/>
    </source>
</evidence>